<comment type="caution">
    <text evidence="1">The sequence shown here is derived from an EMBL/GenBank/DDBJ whole genome shotgun (WGS) entry which is preliminary data.</text>
</comment>
<dbReference type="EMBL" id="QLMJ01000018">
    <property type="protein sequence ID" value="RAK29343.1"/>
    <property type="molecule type" value="Genomic_DNA"/>
</dbReference>
<dbReference type="AlphaFoldDB" id="A0A327Z305"/>
<sequence length="98" mass="10266">MATIFPVGAGVGRAEIPLLCADLAALLRGRPPGVVICEVTGPERPGLAVVEAVARLRLTTIGYGWQLHVRDPSPELRRLIGLLGLTEALLAPGEGGHR</sequence>
<keyword evidence="2" id="KW-1185">Reference proteome</keyword>
<evidence type="ECO:0000313" key="1">
    <source>
        <dbReference type="EMBL" id="RAK29343.1"/>
    </source>
</evidence>
<accession>A0A327Z305</accession>
<protein>
    <submittedName>
        <fullName evidence="1">STAS domain-containing protein</fullName>
    </submittedName>
</protein>
<name>A0A327Z305_9ACTN</name>
<proteinExistence type="predicted"/>
<dbReference type="RefSeq" id="WP_111653031.1">
    <property type="nucleotide sequence ID" value="NZ_JACHWI010000003.1"/>
</dbReference>
<evidence type="ECO:0000313" key="2">
    <source>
        <dbReference type="Proteomes" id="UP000249341"/>
    </source>
</evidence>
<dbReference type="OrthoDB" id="4335181at2"/>
<organism evidence="1 2">
    <name type="scientific">Actinoplanes lutulentus</name>
    <dbReference type="NCBI Taxonomy" id="1287878"/>
    <lineage>
        <taxon>Bacteria</taxon>
        <taxon>Bacillati</taxon>
        <taxon>Actinomycetota</taxon>
        <taxon>Actinomycetes</taxon>
        <taxon>Micromonosporales</taxon>
        <taxon>Micromonosporaceae</taxon>
        <taxon>Actinoplanes</taxon>
    </lineage>
</organism>
<dbReference type="Proteomes" id="UP000249341">
    <property type="component" value="Unassembled WGS sequence"/>
</dbReference>
<reference evidence="1 2" key="1">
    <citation type="submission" date="2018-06" db="EMBL/GenBank/DDBJ databases">
        <title>Genomic Encyclopedia of Type Strains, Phase III (KMG-III): the genomes of soil and plant-associated and newly described type strains.</title>
        <authorList>
            <person name="Whitman W."/>
        </authorList>
    </citation>
    <scope>NUCLEOTIDE SEQUENCE [LARGE SCALE GENOMIC DNA]</scope>
    <source>
        <strain evidence="1 2">CGMCC 4.7090</strain>
    </source>
</reference>
<gene>
    <name evidence="1" type="ORF">B0I29_118135</name>
</gene>